<evidence type="ECO:0000313" key="7">
    <source>
        <dbReference type="EMBL" id="MBL0421448.1"/>
    </source>
</evidence>
<proteinExistence type="predicted"/>
<keyword evidence="7" id="KW-0966">Cell projection</keyword>
<protein>
    <recommendedName>
        <fullName evidence="5">Flagellar protein FliT</fullName>
    </recommendedName>
</protein>
<keyword evidence="8" id="KW-1185">Reference proteome</keyword>
<keyword evidence="2" id="KW-0963">Cytoplasm</keyword>
<gene>
    <name evidence="7" type="ORF">JI739_13910</name>
</gene>
<keyword evidence="3" id="KW-1005">Bacterial flagellum biogenesis</keyword>
<keyword evidence="7" id="KW-0969">Cilium</keyword>
<dbReference type="Proteomes" id="UP000613011">
    <property type="component" value="Unassembled WGS sequence"/>
</dbReference>
<comment type="subcellular location">
    <subcellularLocation>
        <location evidence="1">Cytoplasm</location>
        <location evidence="1">Cytosol</location>
    </subcellularLocation>
</comment>
<dbReference type="Pfam" id="PF05400">
    <property type="entry name" value="FliT"/>
    <property type="match status" value="1"/>
</dbReference>
<evidence type="ECO:0000256" key="5">
    <source>
        <dbReference type="ARBA" id="ARBA00093797"/>
    </source>
</evidence>
<name>A0A937D6Y8_9BURK</name>
<dbReference type="Gene3D" id="1.20.58.380">
    <property type="entry name" value="Flagellar protein flit"/>
    <property type="match status" value="1"/>
</dbReference>
<reference evidence="7" key="1">
    <citation type="submission" date="2021-01" db="EMBL/GenBank/DDBJ databases">
        <title>Ramlibacter sp. strain AW1 16S ribosomal RNA gene Genome sequencing and assembly.</title>
        <authorList>
            <person name="Kang M."/>
        </authorList>
    </citation>
    <scope>NUCLEOTIDE SEQUENCE</scope>
    <source>
        <strain evidence="7">AW1</strain>
    </source>
</reference>
<accession>A0A937D6Y8</accession>
<keyword evidence="7" id="KW-0282">Flagellum</keyword>
<organism evidence="7 8">
    <name type="scientific">Ramlibacter aurantiacus</name>
    <dbReference type="NCBI Taxonomy" id="2801330"/>
    <lineage>
        <taxon>Bacteria</taxon>
        <taxon>Pseudomonadati</taxon>
        <taxon>Pseudomonadota</taxon>
        <taxon>Betaproteobacteria</taxon>
        <taxon>Burkholderiales</taxon>
        <taxon>Comamonadaceae</taxon>
        <taxon>Ramlibacter</taxon>
    </lineage>
</organism>
<evidence type="ECO:0000256" key="6">
    <source>
        <dbReference type="SAM" id="MobiDB-lite"/>
    </source>
</evidence>
<evidence type="ECO:0000256" key="3">
    <source>
        <dbReference type="ARBA" id="ARBA00022795"/>
    </source>
</evidence>
<dbReference type="AlphaFoldDB" id="A0A937D6Y8"/>
<keyword evidence="4" id="KW-0143">Chaperone</keyword>
<dbReference type="EMBL" id="JAEQNA010000005">
    <property type="protein sequence ID" value="MBL0421448.1"/>
    <property type="molecule type" value="Genomic_DNA"/>
</dbReference>
<feature type="region of interest" description="Disordered" evidence="6">
    <location>
        <begin position="85"/>
        <end position="105"/>
    </location>
</feature>
<evidence type="ECO:0000256" key="4">
    <source>
        <dbReference type="ARBA" id="ARBA00023186"/>
    </source>
</evidence>
<sequence length="105" mass="11686">MASGDKESPLRYYLALEGASREMLEAARSGDWDTVCRLEGACAVVIARLRRLNESQPLSDGEQPERLRILRAILVNDAEIRRIAGPGAESMERERGWPGPNITLH</sequence>
<dbReference type="InterPro" id="IPR008622">
    <property type="entry name" value="FliT"/>
</dbReference>
<evidence type="ECO:0000256" key="2">
    <source>
        <dbReference type="ARBA" id="ARBA00022490"/>
    </source>
</evidence>
<dbReference type="GO" id="GO:0044781">
    <property type="term" value="P:bacterial-type flagellum organization"/>
    <property type="evidence" value="ECO:0007669"/>
    <property type="project" value="UniProtKB-KW"/>
</dbReference>
<comment type="caution">
    <text evidence="7">The sequence shown here is derived from an EMBL/GenBank/DDBJ whole genome shotgun (WGS) entry which is preliminary data.</text>
</comment>
<evidence type="ECO:0000313" key="8">
    <source>
        <dbReference type="Proteomes" id="UP000613011"/>
    </source>
</evidence>
<evidence type="ECO:0000256" key="1">
    <source>
        <dbReference type="ARBA" id="ARBA00004514"/>
    </source>
</evidence>